<name>A0AAV4VMF5_9ARAC</name>
<dbReference type="Proteomes" id="UP001054837">
    <property type="component" value="Unassembled WGS sequence"/>
</dbReference>
<evidence type="ECO:0000313" key="2">
    <source>
        <dbReference type="Proteomes" id="UP001054837"/>
    </source>
</evidence>
<evidence type="ECO:0000313" key="1">
    <source>
        <dbReference type="EMBL" id="GIY71139.1"/>
    </source>
</evidence>
<reference evidence="1 2" key="1">
    <citation type="submission" date="2021-06" db="EMBL/GenBank/DDBJ databases">
        <title>Caerostris darwini draft genome.</title>
        <authorList>
            <person name="Kono N."/>
            <person name="Arakawa K."/>
        </authorList>
    </citation>
    <scope>NUCLEOTIDE SEQUENCE [LARGE SCALE GENOMIC DNA]</scope>
</reference>
<keyword evidence="2" id="KW-1185">Reference proteome</keyword>
<accession>A0AAV4VMF5</accession>
<dbReference type="EMBL" id="BPLQ01013294">
    <property type="protein sequence ID" value="GIY71139.1"/>
    <property type="molecule type" value="Genomic_DNA"/>
</dbReference>
<dbReference type="AlphaFoldDB" id="A0AAV4VMF5"/>
<gene>
    <name evidence="1" type="ORF">CDAR_472091</name>
</gene>
<proteinExistence type="predicted"/>
<comment type="caution">
    <text evidence="1">The sequence shown here is derived from an EMBL/GenBank/DDBJ whole genome shotgun (WGS) entry which is preliminary data.</text>
</comment>
<organism evidence="1 2">
    <name type="scientific">Caerostris darwini</name>
    <dbReference type="NCBI Taxonomy" id="1538125"/>
    <lineage>
        <taxon>Eukaryota</taxon>
        <taxon>Metazoa</taxon>
        <taxon>Ecdysozoa</taxon>
        <taxon>Arthropoda</taxon>
        <taxon>Chelicerata</taxon>
        <taxon>Arachnida</taxon>
        <taxon>Araneae</taxon>
        <taxon>Araneomorphae</taxon>
        <taxon>Entelegynae</taxon>
        <taxon>Araneoidea</taxon>
        <taxon>Araneidae</taxon>
        <taxon>Caerostris</taxon>
    </lineage>
</organism>
<protein>
    <submittedName>
        <fullName evidence="1">Uncharacterized protein</fullName>
    </submittedName>
</protein>
<sequence>MANRRKEVDREDLRQCILGAHQGVFLFPCMPSCSARHPSPPASYYKRPPSNSSIKDTHVAIRCLSFIHNTNTFFQNLLECYQKIYLLLLNQRDQAQMK</sequence>